<dbReference type="PROSITE" id="PS50127">
    <property type="entry name" value="UBC_2"/>
    <property type="match status" value="1"/>
</dbReference>
<protein>
    <submittedName>
        <fullName evidence="2">Ubiquitin-conjugating enzyme E2 Q2</fullName>
    </submittedName>
</protein>
<name>A0A6G1SIF5_9ACAR</name>
<proteinExistence type="predicted"/>
<dbReference type="SMART" id="SM00212">
    <property type="entry name" value="UBCc"/>
    <property type="match status" value="1"/>
</dbReference>
<dbReference type="EMBL" id="GGYP01005964">
    <property type="protein sequence ID" value="MDE50735.1"/>
    <property type="molecule type" value="Transcribed_RNA"/>
</dbReference>
<dbReference type="CDD" id="cd23802">
    <property type="entry name" value="UBCc_UBE2Q"/>
    <property type="match status" value="1"/>
</dbReference>
<dbReference type="SUPFAM" id="SSF54495">
    <property type="entry name" value="UBC-like"/>
    <property type="match status" value="1"/>
</dbReference>
<dbReference type="AlphaFoldDB" id="A0A6G1SIF5"/>
<dbReference type="InterPro" id="IPR000608">
    <property type="entry name" value="UBC"/>
</dbReference>
<sequence length="214" mass="24399">MMSQSNNVPPSIMPAQSVIMQALLLLAAAAAIVVGLMPEVAQARSSSTLASKRLMKEFREVQTSDSYKNGVFTVELVDDNIFKWHVKLYKLDPDSRIHRLLRESREKGGKDHLLLELRYNDNYPLSPPFVRVVYPHLEGTSMFGYGTICSELLSESGWNSAYTIEPLILQLAATMAEGRLYGFDFNREHTYEQAREHFDKYFSKHSLWSTSDRS</sequence>
<gene>
    <name evidence="2" type="primary">UBE2Q2_24</name>
    <name evidence="3" type="synonym">UBE2Q2_25</name>
    <name evidence="3" type="ORF">g.4628</name>
    <name evidence="2" type="ORF">g.4629</name>
</gene>
<dbReference type="Gene3D" id="3.10.110.10">
    <property type="entry name" value="Ubiquitin Conjugating Enzyme"/>
    <property type="match status" value="1"/>
</dbReference>
<evidence type="ECO:0000259" key="1">
    <source>
        <dbReference type="PROSITE" id="PS50127"/>
    </source>
</evidence>
<dbReference type="InterPro" id="IPR050113">
    <property type="entry name" value="Ub_conjugating_enzyme"/>
</dbReference>
<dbReference type="InterPro" id="IPR016135">
    <property type="entry name" value="UBQ-conjugating_enzyme/RWD"/>
</dbReference>
<feature type="domain" description="UBC core" evidence="1">
    <location>
        <begin position="49"/>
        <end position="214"/>
    </location>
</feature>
<evidence type="ECO:0000313" key="2">
    <source>
        <dbReference type="EMBL" id="MDE49947.1"/>
    </source>
</evidence>
<dbReference type="EMBL" id="GGYP01005176">
    <property type="protein sequence ID" value="MDE49947.1"/>
    <property type="molecule type" value="Transcribed_RNA"/>
</dbReference>
<accession>A0A6G1SIF5</accession>
<evidence type="ECO:0000313" key="3">
    <source>
        <dbReference type="EMBL" id="MDE50735.1"/>
    </source>
</evidence>
<organism evidence="2">
    <name type="scientific">Aceria tosichella</name>
    <name type="common">wheat curl mite</name>
    <dbReference type="NCBI Taxonomy" id="561515"/>
    <lineage>
        <taxon>Eukaryota</taxon>
        <taxon>Metazoa</taxon>
        <taxon>Ecdysozoa</taxon>
        <taxon>Arthropoda</taxon>
        <taxon>Chelicerata</taxon>
        <taxon>Arachnida</taxon>
        <taxon>Acari</taxon>
        <taxon>Acariformes</taxon>
        <taxon>Trombidiformes</taxon>
        <taxon>Prostigmata</taxon>
        <taxon>Eupodina</taxon>
        <taxon>Eriophyoidea</taxon>
        <taxon>Eriophyidae</taxon>
        <taxon>Eriophyinae</taxon>
        <taxon>Aceriini</taxon>
        <taxon>Aceria</taxon>
    </lineage>
</organism>
<reference evidence="2" key="1">
    <citation type="submission" date="2018-10" db="EMBL/GenBank/DDBJ databases">
        <title>Transcriptome assembly of Aceria tosichella (Wheat curl mite) Type 2.</title>
        <authorList>
            <person name="Scully E.D."/>
            <person name="Geib S.M."/>
            <person name="Palmer N.A."/>
            <person name="Gupta A.K."/>
            <person name="Sarath G."/>
            <person name="Tatineni S."/>
        </authorList>
    </citation>
    <scope>NUCLEOTIDE SEQUENCE</scope>
    <source>
        <strain evidence="2">LincolnNE</strain>
    </source>
</reference>
<dbReference type="PANTHER" id="PTHR24067">
    <property type="entry name" value="UBIQUITIN-CONJUGATING ENZYME E2"/>
    <property type="match status" value="1"/>
</dbReference>